<dbReference type="InterPro" id="IPR038986">
    <property type="entry name" value="Clr2"/>
</dbReference>
<feature type="domain" description="Cryptic loci regulator 2 N-terminal" evidence="3">
    <location>
        <begin position="59"/>
        <end position="120"/>
    </location>
</feature>
<evidence type="ECO:0008006" key="6">
    <source>
        <dbReference type="Google" id="ProtNLM"/>
    </source>
</evidence>
<feature type="domain" description="Cryptic loci regulator 2 C-terminal" evidence="2">
    <location>
        <begin position="399"/>
        <end position="528"/>
    </location>
</feature>
<dbReference type="GO" id="GO:0033553">
    <property type="term" value="C:rDNA heterochromatin"/>
    <property type="evidence" value="ECO:0007669"/>
    <property type="project" value="TreeGrafter"/>
</dbReference>
<organism evidence="4 5">
    <name type="scientific">Pseudocercospora eumusae</name>
    <dbReference type="NCBI Taxonomy" id="321146"/>
    <lineage>
        <taxon>Eukaryota</taxon>
        <taxon>Fungi</taxon>
        <taxon>Dikarya</taxon>
        <taxon>Ascomycota</taxon>
        <taxon>Pezizomycotina</taxon>
        <taxon>Dothideomycetes</taxon>
        <taxon>Dothideomycetidae</taxon>
        <taxon>Mycosphaerellales</taxon>
        <taxon>Mycosphaerellaceae</taxon>
        <taxon>Pseudocercospora</taxon>
    </lineage>
</organism>
<protein>
    <recommendedName>
        <fullName evidence="6">Cryptic loci regulator 2 N-terminal domain-containing protein</fullName>
    </recommendedName>
</protein>
<name>A0A139HT97_9PEZI</name>
<dbReference type="GO" id="GO:0070824">
    <property type="term" value="C:SHREC complex"/>
    <property type="evidence" value="ECO:0007669"/>
    <property type="project" value="InterPro"/>
</dbReference>
<dbReference type="Proteomes" id="UP000070133">
    <property type="component" value="Unassembled WGS sequence"/>
</dbReference>
<evidence type="ECO:0000256" key="1">
    <source>
        <dbReference type="SAM" id="MobiDB-lite"/>
    </source>
</evidence>
<dbReference type="InterPro" id="IPR031915">
    <property type="entry name" value="Clr2_N"/>
</dbReference>
<feature type="region of interest" description="Disordered" evidence="1">
    <location>
        <begin position="672"/>
        <end position="724"/>
    </location>
</feature>
<evidence type="ECO:0000313" key="4">
    <source>
        <dbReference type="EMBL" id="KXT05647.1"/>
    </source>
</evidence>
<keyword evidence="5" id="KW-1185">Reference proteome</keyword>
<feature type="compositionally biased region" description="Acidic residues" evidence="1">
    <location>
        <begin position="676"/>
        <end position="698"/>
    </location>
</feature>
<dbReference type="PANTHER" id="PTHR38046">
    <property type="entry name" value="CRYPTIC LOCI REGULATOR 2"/>
    <property type="match status" value="1"/>
</dbReference>
<sequence length="724" mass="80617">MSSPVIIPISLDSDGTYKTPAQAAGDRFPFVQIDDYFRTKLAEIWVREQRGTGPKSGTYRLERLPPGYSGWEKKRATLDKLDRFVYGHPNGYFRSIAEFFPHLKHLQDFGGTVGCPCRLCCGAWKKGGRSSGSGSMISGSPGDRSSYFPVSDQAGSSKAVPFQAKPKFKPKKVERELSIPERSKQVDTEGVPDIYRDLLDVVKNAGPEGVGYREFKDRLSPDWRAGHQELLDLLTDWSQLPSFMPRYGEIVIFTRSISPDESIAWDSSSNCLRRFDLKSKTWLDQPRWEAGVVTQLPLESLTADDLERMPDVESRKQGVTISGFRVEPLSQPGSALKSSAQHKYVPLHAIRPFSCWKDCVGASEADWHPTIRHALTIASSFGVIGKHFFTGSWPSATLFVKGLYIGPELILLGDAVCLTPKTTDARHGNVTDVLVVSSLRLRFVNLEEATDDDYDESRSYNICLHVTGKAYSLDPKRSFGGIGKSPVRQGHAGFPAGLSDYGTWFHINDPQNAKERLEIPYTRVLGKCPEYSTQQSWFSTPAEMALAPASQAVNTGVARPKRPTLSHGLRAILDARAYSLKHDGRIDKASGKTWFWTETRIEQLDLHEINGRFVGVKDENRTKKQIDTWRKALKVLDGKRGGVEDYQAALKLREDEKRRESMPAAFGMMTAVQEDSASDAEQQEEAEAMEMDEDEGLEDALAAQLATASNQGGSEMDEDVMILE</sequence>
<evidence type="ECO:0000313" key="5">
    <source>
        <dbReference type="Proteomes" id="UP000070133"/>
    </source>
</evidence>
<dbReference type="OrthoDB" id="438224at2759"/>
<dbReference type="Pfam" id="PF10383">
    <property type="entry name" value="Clr2"/>
    <property type="match status" value="1"/>
</dbReference>
<dbReference type="STRING" id="321146.A0A139HT97"/>
<dbReference type="GO" id="GO:0031934">
    <property type="term" value="C:mating-type region heterochromatin"/>
    <property type="evidence" value="ECO:0007669"/>
    <property type="project" value="TreeGrafter"/>
</dbReference>
<dbReference type="AlphaFoldDB" id="A0A139HT97"/>
<dbReference type="EMBL" id="LFZN01000011">
    <property type="protein sequence ID" value="KXT05647.1"/>
    <property type="molecule type" value="Genomic_DNA"/>
</dbReference>
<evidence type="ECO:0000259" key="3">
    <source>
        <dbReference type="Pfam" id="PF16761"/>
    </source>
</evidence>
<dbReference type="GO" id="GO:0030466">
    <property type="term" value="P:silent mating-type cassette heterochromatin formation"/>
    <property type="evidence" value="ECO:0007669"/>
    <property type="project" value="TreeGrafter"/>
</dbReference>
<reference evidence="4 5" key="1">
    <citation type="submission" date="2015-07" db="EMBL/GenBank/DDBJ databases">
        <title>Comparative genomics of the Sigatoka disease complex on banana suggests a link between parallel evolutionary changes in Pseudocercospora fijiensis and Pseudocercospora eumusae and increased virulence on the banana host.</title>
        <authorList>
            <person name="Chang T.-C."/>
            <person name="Salvucci A."/>
            <person name="Crous P.W."/>
            <person name="Stergiopoulos I."/>
        </authorList>
    </citation>
    <scope>NUCLEOTIDE SEQUENCE [LARGE SCALE GENOMIC DNA]</scope>
    <source>
        <strain evidence="4 5">CBS 114824</strain>
    </source>
</reference>
<dbReference type="InterPro" id="IPR018839">
    <property type="entry name" value="Tscrpt-silencing_Clr2_C"/>
</dbReference>
<proteinExistence type="predicted"/>
<comment type="caution">
    <text evidence="4">The sequence shown here is derived from an EMBL/GenBank/DDBJ whole genome shotgun (WGS) entry which is preliminary data.</text>
</comment>
<gene>
    <name evidence="4" type="ORF">AC578_5588</name>
</gene>
<accession>A0A139HT97</accession>
<evidence type="ECO:0000259" key="2">
    <source>
        <dbReference type="Pfam" id="PF10383"/>
    </source>
</evidence>
<dbReference type="PANTHER" id="PTHR38046:SF1">
    <property type="entry name" value="CRYPTIC LOCI REGULATOR 2"/>
    <property type="match status" value="1"/>
</dbReference>
<feature type="compositionally biased region" description="Acidic residues" evidence="1">
    <location>
        <begin position="715"/>
        <end position="724"/>
    </location>
</feature>
<dbReference type="Pfam" id="PF16761">
    <property type="entry name" value="Clr2_transil"/>
    <property type="match status" value="1"/>
</dbReference>